<protein>
    <submittedName>
        <fullName evidence="3">NADPH-dependent F420 reductase</fullName>
    </submittedName>
</protein>
<dbReference type="GO" id="GO:0070967">
    <property type="term" value="F:coenzyme F420 binding"/>
    <property type="evidence" value="ECO:0007669"/>
    <property type="project" value="InterPro"/>
</dbReference>
<reference evidence="3" key="2">
    <citation type="submission" date="2019-02" db="EMBL/GenBank/DDBJ databases">
        <authorList>
            <person name="Chen S.-C."/>
            <person name="Chien H.-H."/>
            <person name="Lai M.-C."/>
        </authorList>
    </citation>
    <scope>NUCLEOTIDE SEQUENCE</scope>
    <source>
        <strain evidence="3">N2F9704</strain>
    </source>
</reference>
<proteinExistence type="predicted"/>
<dbReference type="GO" id="GO:0016651">
    <property type="term" value="F:oxidoreductase activity, acting on NAD(P)H"/>
    <property type="evidence" value="ECO:0007669"/>
    <property type="project" value="InterPro"/>
</dbReference>
<dbReference type="RefSeq" id="WP_265580447.1">
    <property type="nucleotide sequence ID" value="NZ_CP036172.1"/>
</dbReference>
<dbReference type="GO" id="GO:0015677">
    <property type="term" value="P:copper ion import"/>
    <property type="evidence" value="ECO:0007669"/>
    <property type="project" value="TreeGrafter"/>
</dbReference>
<dbReference type="Proteomes" id="UP001042704">
    <property type="component" value="Chromosome"/>
</dbReference>
<dbReference type="InterPro" id="IPR010185">
    <property type="entry name" value="NpdG"/>
</dbReference>
<dbReference type="GO" id="GO:0008823">
    <property type="term" value="F:cupric reductase (NADH) activity"/>
    <property type="evidence" value="ECO:0007669"/>
    <property type="project" value="TreeGrafter"/>
</dbReference>
<dbReference type="PANTHER" id="PTHR14239">
    <property type="entry name" value="DUDULIN-RELATED"/>
    <property type="match status" value="1"/>
</dbReference>
<dbReference type="GO" id="GO:0006740">
    <property type="term" value="P:NADPH regeneration"/>
    <property type="evidence" value="ECO:0007669"/>
    <property type="project" value="InterPro"/>
</dbReference>
<dbReference type="PANTHER" id="PTHR14239:SF0">
    <property type="entry name" value="F420-DEPENDENT NADP REDUCTASE"/>
    <property type="match status" value="1"/>
</dbReference>
<dbReference type="GeneID" id="76424406"/>
<accession>A0A8A3S7G3</accession>
<organism evidence="3 4">
    <name type="scientific">Methanofollis aquaemaris</name>
    <dbReference type="NCBI Taxonomy" id="126734"/>
    <lineage>
        <taxon>Archaea</taxon>
        <taxon>Methanobacteriati</taxon>
        <taxon>Methanobacteriota</taxon>
        <taxon>Stenosarchaea group</taxon>
        <taxon>Methanomicrobia</taxon>
        <taxon>Methanomicrobiales</taxon>
        <taxon>Methanomicrobiaceae</taxon>
        <taxon>Methanofollis</taxon>
    </lineage>
</organism>
<dbReference type="GO" id="GO:0052851">
    <property type="term" value="F:ferric-chelate reductase (NADPH) activity"/>
    <property type="evidence" value="ECO:0007669"/>
    <property type="project" value="TreeGrafter"/>
</dbReference>
<dbReference type="Pfam" id="PF03807">
    <property type="entry name" value="F420_oxidored"/>
    <property type="match status" value="1"/>
</dbReference>
<dbReference type="GO" id="GO:0005886">
    <property type="term" value="C:plasma membrane"/>
    <property type="evidence" value="ECO:0007669"/>
    <property type="project" value="TreeGrafter"/>
</dbReference>
<evidence type="ECO:0000259" key="2">
    <source>
        <dbReference type="Pfam" id="PF03807"/>
    </source>
</evidence>
<reference evidence="3" key="1">
    <citation type="journal article" date="2001" name="Int. J. Syst. Evol. Microbiol.">
        <title>Methanofollis aquaemaris sp. nov., a methanogen isolated from an aquaculture fish pond.</title>
        <authorList>
            <person name="Lai M.C."/>
            <person name="Chen S.C."/>
        </authorList>
    </citation>
    <scope>NUCLEOTIDE SEQUENCE</scope>
    <source>
        <strain evidence="3">N2F9704</strain>
    </source>
</reference>
<dbReference type="EMBL" id="CP036172">
    <property type="protein sequence ID" value="QSZ67546.1"/>
    <property type="molecule type" value="Genomic_DNA"/>
</dbReference>
<keyword evidence="4" id="KW-1185">Reference proteome</keyword>
<keyword evidence="1" id="KW-0560">Oxidoreductase</keyword>
<dbReference type="SUPFAM" id="SSF51735">
    <property type="entry name" value="NAD(P)-binding Rossmann-fold domains"/>
    <property type="match status" value="1"/>
</dbReference>
<dbReference type="AlphaFoldDB" id="A0A8A3S7G3"/>
<dbReference type="GO" id="GO:0050661">
    <property type="term" value="F:NADP binding"/>
    <property type="evidence" value="ECO:0007669"/>
    <property type="project" value="InterPro"/>
</dbReference>
<dbReference type="NCBIfam" id="TIGR01915">
    <property type="entry name" value="npdG"/>
    <property type="match status" value="1"/>
</dbReference>
<evidence type="ECO:0000313" key="4">
    <source>
        <dbReference type="Proteomes" id="UP001042704"/>
    </source>
</evidence>
<feature type="domain" description="Pyrroline-5-carboxylate reductase catalytic N-terminal" evidence="2">
    <location>
        <begin position="2"/>
        <end position="101"/>
    </location>
</feature>
<sequence length="215" mass="23310">MKVGIIGGTGGIGQGMALRLSQNHTVYIGSRKEEKAQAACEMCGYALKVLGLPFDLNPTTNQGVVDESEIVVFSIPAENLERTIDSLTGLEGKTIVSLMNPMVRTDYFKYNPPEDGSAALKLQKLLPDSKIVAAFNNIPAGKWQKLSEPLDYSVCVCSDDEDAKEKVIELVNTISELEAVNAGPLAVSPYIEAITPLVINIARFSKKRDVGVYFK</sequence>
<dbReference type="InterPro" id="IPR051267">
    <property type="entry name" value="STEAP_metalloreductase"/>
</dbReference>
<evidence type="ECO:0000256" key="1">
    <source>
        <dbReference type="ARBA" id="ARBA00023002"/>
    </source>
</evidence>
<evidence type="ECO:0000313" key="3">
    <source>
        <dbReference type="EMBL" id="QSZ67546.1"/>
    </source>
</evidence>
<dbReference type="InterPro" id="IPR028939">
    <property type="entry name" value="P5C_Rdtase_cat_N"/>
</dbReference>
<dbReference type="InterPro" id="IPR036291">
    <property type="entry name" value="NAD(P)-bd_dom_sf"/>
</dbReference>
<gene>
    <name evidence="3" type="primary">npdG</name>
    <name evidence="3" type="ORF">RJ40_08530</name>
</gene>
<name>A0A8A3S7G3_9EURY</name>
<dbReference type="KEGG" id="maqe:RJ40_08530"/>
<dbReference type="Gene3D" id="3.40.50.720">
    <property type="entry name" value="NAD(P)-binding Rossmann-like Domain"/>
    <property type="match status" value="1"/>
</dbReference>